<comment type="caution">
    <text evidence="1">The sequence shown here is derived from an EMBL/GenBank/DDBJ whole genome shotgun (WGS) entry which is preliminary data.</text>
</comment>
<dbReference type="AlphaFoldDB" id="A0A6A1WD97"/>
<gene>
    <name evidence="1" type="ORF">CJ030_MR2G006036</name>
</gene>
<protein>
    <submittedName>
        <fullName evidence="1">Cysteine-rich repeat secretory protein 38</fullName>
    </submittedName>
</protein>
<reference evidence="1 2" key="1">
    <citation type="journal article" date="2019" name="Plant Biotechnol. J.">
        <title>The red bayberry genome and genetic basis of sex determination.</title>
        <authorList>
            <person name="Jia H.M."/>
            <person name="Jia H.J."/>
            <person name="Cai Q.L."/>
            <person name="Wang Y."/>
            <person name="Zhao H.B."/>
            <person name="Yang W.F."/>
            <person name="Wang G.Y."/>
            <person name="Li Y.H."/>
            <person name="Zhan D.L."/>
            <person name="Shen Y.T."/>
            <person name="Niu Q.F."/>
            <person name="Chang L."/>
            <person name="Qiu J."/>
            <person name="Zhao L."/>
            <person name="Xie H.B."/>
            <person name="Fu W.Y."/>
            <person name="Jin J."/>
            <person name="Li X.W."/>
            <person name="Jiao Y."/>
            <person name="Zhou C.C."/>
            <person name="Tu T."/>
            <person name="Chai C.Y."/>
            <person name="Gao J.L."/>
            <person name="Fan L.J."/>
            <person name="van de Weg E."/>
            <person name="Wang J.Y."/>
            <person name="Gao Z.S."/>
        </authorList>
    </citation>
    <scope>NUCLEOTIDE SEQUENCE [LARGE SCALE GENOMIC DNA]</scope>
    <source>
        <tissue evidence="1">Leaves</tissue>
    </source>
</reference>
<evidence type="ECO:0000313" key="2">
    <source>
        <dbReference type="Proteomes" id="UP000516437"/>
    </source>
</evidence>
<dbReference type="OrthoDB" id="1909574at2759"/>
<sequence>MVALMLLCPNQKEATGWYDQCSLRFSACSMFGIGQSMPNFVMYNARNVSDIDGYSEALEKLLDNITNEVASGTRFSKGCDNINSRPRLKHDICDCLGFV</sequence>
<keyword evidence="2" id="KW-1185">Reference proteome</keyword>
<proteinExistence type="predicted"/>
<accession>A0A6A1WD97</accession>
<dbReference type="PANTHER" id="PTHR32411">
    <property type="entry name" value="CYSTEINE-RICH REPEAT SECRETORY PROTEIN 38-RELATED"/>
    <property type="match status" value="1"/>
</dbReference>
<dbReference type="Proteomes" id="UP000516437">
    <property type="component" value="Chromosome 2"/>
</dbReference>
<evidence type="ECO:0000313" key="1">
    <source>
        <dbReference type="EMBL" id="KAB1223254.1"/>
    </source>
</evidence>
<organism evidence="1 2">
    <name type="scientific">Morella rubra</name>
    <name type="common">Chinese bayberry</name>
    <dbReference type="NCBI Taxonomy" id="262757"/>
    <lineage>
        <taxon>Eukaryota</taxon>
        <taxon>Viridiplantae</taxon>
        <taxon>Streptophyta</taxon>
        <taxon>Embryophyta</taxon>
        <taxon>Tracheophyta</taxon>
        <taxon>Spermatophyta</taxon>
        <taxon>Magnoliopsida</taxon>
        <taxon>eudicotyledons</taxon>
        <taxon>Gunneridae</taxon>
        <taxon>Pentapetalae</taxon>
        <taxon>rosids</taxon>
        <taxon>fabids</taxon>
        <taxon>Fagales</taxon>
        <taxon>Myricaceae</taxon>
        <taxon>Morella</taxon>
    </lineage>
</organism>
<name>A0A6A1WD97_9ROSI</name>
<dbReference type="InterPro" id="IPR050581">
    <property type="entry name" value="CRR_secretory_protein"/>
</dbReference>
<dbReference type="EMBL" id="RXIC02000020">
    <property type="protein sequence ID" value="KAB1223254.1"/>
    <property type="molecule type" value="Genomic_DNA"/>
</dbReference>
<dbReference type="PANTHER" id="PTHR32411:SF43">
    <property type="entry name" value="CYSTEINE-RICH REPEAT SECRETORY PROTEIN 38"/>
    <property type="match status" value="1"/>
</dbReference>